<keyword evidence="9" id="KW-0762">Sugar transport</keyword>
<name>L0K7A2_HALHC</name>
<gene>
    <name evidence="9" type="ordered locus">Halha_0232</name>
</gene>
<feature type="transmembrane region" description="Helical" evidence="7">
    <location>
        <begin position="154"/>
        <end position="173"/>
    </location>
</feature>
<protein>
    <submittedName>
        <fullName evidence="9">ABC-type sugar transport system, permease component</fullName>
    </submittedName>
</protein>
<evidence type="ECO:0000313" key="9">
    <source>
        <dbReference type="EMBL" id="AGB40244.1"/>
    </source>
</evidence>
<feature type="transmembrane region" description="Helical" evidence="7">
    <location>
        <begin position="256"/>
        <end position="274"/>
    </location>
</feature>
<dbReference type="PATRIC" id="fig|748449.3.peg.210"/>
<dbReference type="Pfam" id="PF00528">
    <property type="entry name" value="BPD_transp_1"/>
    <property type="match status" value="1"/>
</dbReference>
<feature type="transmembrane region" description="Helical" evidence="7">
    <location>
        <begin position="194"/>
        <end position="216"/>
    </location>
</feature>
<evidence type="ECO:0000259" key="8">
    <source>
        <dbReference type="PROSITE" id="PS50928"/>
    </source>
</evidence>
<keyword evidence="2 7" id="KW-0813">Transport</keyword>
<dbReference type="EMBL" id="CP003359">
    <property type="protein sequence ID" value="AGB40244.1"/>
    <property type="molecule type" value="Genomic_DNA"/>
</dbReference>
<dbReference type="KEGG" id="hhl:Halha_0232"/>
<accession>L0K7A2</accession>
<dbReference type="RefSeq" id="WP_015325970.1">
    <property type="nucleotide sequence ID" value="NC_019978.1"/>
</dbReference>
<reference evidence="10" key="1">
    <citation type="submission" date="2012-02" db="EMBL/GenBank/DDBJ databases">
        <title>The complete genome of Halobacteroides halobius DSM 5150.</title>
        <authorList>
            <person name="Lucas S."/>
            <person name="Copeland A."/>
            <person name="Lapidus A."/>
            <person name="Glavina del Rio T."/>
            <person name="Dalin E."/>
            <person name="Tice H."/>
            <person name="Bruce D."/>
            <person name="Goodwin L."/>
            <person name="Pitluck S."/>
            <person name="Peters L."/>
            <person name="Mikhailova N."/>
            <person name="Gu W."/>
            <person name="Kyrpides N."/>
            <person name="Mavromatis K."/>
            <person name="Ivanova N."/>
            <person name="Brettin T."/>
            <person name="Detter J.C."/>
            <person name="Han C."/>
            <person name="Larimer F."/>
            <person name="Land M."/>
            <person name="Hauser L."/>
            <person name="Markowitz V."/>
            <person name="Cheng J.-F."/>
            <person name="Hugenholtz P."/>
            <person name="Woyke T."/>
            <person name="Wu D."/>
            <person name="Tindall B."/>
            <person name="Pomrenke H."/>
            <person name="Brambilla E."/>
            <person name="Klenk H.-P."/>
            <person name="Eisen J.A."/>
        </authorList>
    </citation>
    <scope>NUCLEOTIDE SEQUENCE [LARGE SCALE GENOMIC DNA]</scope>
    <source>
        <strain evidence="10">ATCC 35273 / DSM 5150 / MD-1</strain>
    </source>
</reference>
<evidence type="ECO:0000256" key="5">
    <source>
        <dbReference type="ARBA" id="ARBA00022989"/>
    </source>
</evidence>
<sequence>MRIESKLENKLNLTPKQKKIGKKTGLYLVLILGSFVVMYPFFFMIMNSFKEGTRILHAPNALPKQLSLQGYIGVFKSLNIPRLFFNSTFIACSVTFLNVLCSAMVAYGIIKTDVPGKKILFRSALGSMMLPPVLLLVPKYMMMYNWGWINTYRVMIFPVMLSGYNIFLVMQFMRQLDDAYLEAARIDGANEWQVFWKVALPMVKPGLATVTILTFMGSWNDFIRPLLYIRNESLMTLQLALYRFQTSIPGKNIEQLWAATTLISIPVVIVFFFLQKNFVKAFTGVGLK</sequence>
<proteinExistence type="inferred from homology"/>
<dbReference type="Gene3D" id="1.10.3720.10">
    <property type="entry name" value="MetI-like"/>
    <property type="match status" value="1"/>
</dbReference>
<dbReference type="AlphaFoldDB" id="L0K7A2"/>
<dbReference type="GO" id="GO:0055085">
    <property type="term" value="P:transmembrane transport"/>
    <property type="evidence" value="ECO:0007669"/>
    <property type="project" value="InterPro"/>
</dbReference>
<feature type="transmembrane region" description="Helical" evidence="7">
    <location>
        <begin position="26"/>
        <end position="46"/>
    </location>
</feature>
<keyword evidence="6 7" id="KW-0472">Membrane</keyword>
<feature type="domain" description="ABC transmembrane type-1" evidence="8">
    <location>
        <begin position="84"/>
        <end position="274"/>
    </location>
</feature>
<evidence type="ECO:0000256" key="7">
    <source>
        <dbReference type="RuleBase" id="RU363032"/>
    </source>
</evidence>
<evidence type="ECO:0000256" key="4">
    <source>
        <dbReference type="ARBA" id="ARBA00022692"/>
    </source>
</evidence>
<keyword evidence="5 7" id="KW-1133">Transmembrane helix</keyword>
<evidence type="ECO:0000256" key="3">
    <source>
        <dbReference type="ARBA" id="ARBA00022475"/>
    </source>
</evidence>
<dbReference type="SUPFAM" id="SSF161098">
    <property type="entry name" value="MetI-like"/>
    <property type="match status" value="1"/>
</dbReference>
<feature type="transmembrane region" description="Helical" evidence="7">
    <location>
        <begin position="83"/>
        <end position="107"/>
    </location>
</feature>
<dbReference type="PANTHER" id="PTHR43744">
    <property type="entry name" value="ABC TRANSPORTER PERMEASE PROTEIN MG189-RELATED-RELATED"/>
    <property type="match status" value="1"/>
</dbReference>
<evidence type="ECO:0000256" key="6">
    <source>
        <dbReference type="ARBA" id="ARBA00023136"/>
    </source>
</evidence>
<comment type="similarity">
    <text evidence="7">Belongs to the binding-protein-dependent transport system permease family.</text>
</comment>
<dbReference type="HOGENOM" id="CLU_016047_1_1_9"/>
<dbReference type="OrthoDB" id="9787837at2"/>
<evidence type="ECO:0000256" key="1">
    <source>
        <dbReference type="ARBA" id="ARBA00004651"/>
    </source>
</evidence>
<dbReference type="PANTHER" id="PTHR43744:SF12">
    <property type="entry name" value="ABC TRANSPORTER PERMEASE PROTEIN MG189-RELATED"/>
    <property type="match status" value="1"/>
</dbReference>
<organism evidence="9 10">
    <name type="scientific">Halobacteroides halobius (strain ATCC 35273 / DSM 5150 / MD-1)</name>
    <dbReference type="NCBI Taxonomy" id="748449"/>
    <lineage>
        <taxon>Bacteria</taxon>
        <taxon>Bacillati</taxon>
        <taxon>Bacillota</taxon>
        <taxon>Clostridia</taxon>
        <taxon>Halanaerobiales</taxon>
        <taxon>Halobacteroidaceae</taxon>
        <taxon>Halobacteroides</taxon>
    </lineage>
</organism>
<evidence type="ECO:0000313" key="10">
    <source>
        <dbReference type="Proteomes" id="UP000010880"/>
    </source>
</evidence>
<dbReference type="GO" id="GO:0005886">
    <property type="term" value="C:plasma membrane"/>
    <property type="evidence" value="ECO:0007669"/>
    <property type="project" value="UniProtKB-SubCell"/>
</dbReference>
<dbReference type="STRING" id="748449.Halha_0232"/>
<dbReference type="InterPro" id="IPR035906">
    <property type="entry name" value="MetI-like_sf"/>
</dbReference>
<dbReference type="eggNOG" id="COG0395">
    <property type="taxonomic scope" value="Bacteria"/>
</dbReference>
<feature type="transmembrane region" description="Helical" evidence="7">
    <location>
        <begin position="119"/>
        <end position="142"/>
    </location>
</feature>
<keyword evidence="10" id="KW-1185">Reference proteome</keyword>
<keyword evidence="4 7" id="KW-0812">Transmembrane</keyword>
<dbReference type="Proteomes" id="UP000010880">
    <property type="component" value="Chromosome"/>
</dbReference>
<dbReference type="InterPro" id="IPR000515">
    <property type="entry name" value="MetI-like"/>
</dbReference>
<dbReference type="PROSITE" id="PS50928">
    <property type="entry name" value="ABC_TM1"/>
    <property type="match status" value="1"/>
</dbReference>
<evidence type="ECO:0000256" key="2">
    <source>
        <dbReference type="ARBA" id="ARBA00022448"/>
    </source>
</evidence>
<comment type="subcellular location">
    <subcellularLocation>
        <location evidence="1 7">Cell membrane</location>
        <topology evidence="1 7">Multi-pass membrane protein</topology>
    </subcellularLocation>
</comment>
<keyword evidence="3" id="KW-1003">Cell membrane</keyword>
<dbReference type="CDD" id="cd06261">
    <property type="entry name" value="TM_PBP2"/>
    <property type="match status" value="1"/>
</dbReference>